<reference evidence="2 3" key="1">
    <citation type="submission" date="2020-02" db="EMBL/GenBank/DDBJ databases">
        <title>Relaxed selection underlies rapid genomic changes in the transitions from sociality to social parasitism in ants.</title>
        <authorList>
            <person name="Bi X."/>
        </authorList>
    </citation>
    <scope>NUCLEOTIDE SEQUENCE [LARGE SCALE GENOMIC DNA]</scope>
    <source>
        <strain evidence="2">BGI-DK2014b</strain>
        <tissue evidence="2">Whole body</tissue>
    </source>
</reference>
<evidence type="ECO:0000313" key="3">
    <source>
        <dbReference type="Proteomes" id="UP000670152"/>
    </source>
</evidence>
<dbReference type="AlphaFoldDB" id="A0A836FB87"/>
<feature type="compositionally biased region" description="Basic and acidic residues" evidence="1">
    <location>
        <begin position="13"/>
        <end position="56"/>
    </location>
</feature>
<dbReference type="OrthoDB" id="5809458at2759"/>
<feature type="compositionally biased region" description="Low complexity" evidence="1">
    <location>
        <begin position="58"/>
        <end position="76"/>
    </location>
</feature>
<protein>
    <submittedName>
        <fullName evidence="2">FAXC protein</fullName>
    </submittedName>
</protein>
<feature type="non-terminal residue" evidence="2">
    <location>
        <position position="1"/>
    </location>
</feature>
<name>A0A836FB87_9HYME</name>
<organism evidence="2 3">
    <name type="scientific">Acromyrmex heyeri</name>
    <dbReference type="NCBI Taxonomy" id="230685"/>
    <lineage>
        <taxon>Eukaryota</taxon>
        <taxon>Metazoa</taxon>
        <taxon>Ecdysozoa</taxon>
        <taxon>Arthropoda</taxon>
        <taxon>Hexapoda</taxon>
        <taxon>Insecta</taxon>
        <taxon>Pterygota</taxon>
        <taxon>Neoptera</taxon>
        <taxon>Endopterygota</taxon>
        <taxon>Hymenoptera</taxon>
        <taxon>Apocrita</taxon>
        <taxon>Aculeata</taxon>
        <taxon>Formicoidea</taxon>
        <taxon>Formicidae</taxon>
        <taxon>Myrmicinae</taxon>
        <taxon>Acromyrmex</taxon>
    </lineage>
</organism>
<comment type="caution">
    <text evidence="2">The sequence shown here is derived from an EMBL/GenBank/DDBJ whole genome shotgun (WGS) entry which is preliminary data.</text>
</comment>
<dbReference type="InterPro" id="IPR050931">
    <property type="entry name" value="Mito_Protein_Transport_Metaxin"/>
</dbReference>
<dbReference type="EMBL" id="JAANIB010008274">
    <property type="protein sequence ID" value="KAG5323867.1"/>
    <property type="molecule type" value="Genomic_DNA"/>
</dbReference>
<feature type="compositionally biased region" description="Basic and acidic residues" evidence="1">
    <location>
        <begin position="153"/>
        <end position="170"/>
    </location>
</feature>
<dbReference type="GO" id="GO:0005737">
    <property type="term" value="C:cytoplasm"/>
    <property type="evidence" value="ECO:0007669"/>
    <property type="project" value="TreeGrafter"/>
</dbReference>
<evidence type="ECO:0000256" key="1">
    <source>
        <dbReference type="SAM" id="MobiDB-lite"/>
    </source>
</evidence>
<feature type="region of interest" description="Disordered" evidence="1">
    <location>
        <begin position="135"/>
        <end position="170"/>
    </location>
</feature>
<feature type="compositionally biased region" description="Polar residues" evidence="1">
    <location>
        <begin position="1"/>
        <end position="12"/>
    </location>
</feature>
<dbReference type="PANTHER" id="PTHR12289:SF41">
    <property type="entry name" value="FAILED AXON CONNECTIONS-RELATED"/>
    <property type="match status" value="1"/>
</dbReference>
<feature type="region of interest" description="Disordered" evidence="1">
    <location>
        <begin position="1"/>
        <end position="80"/>
    </location>
</feature>
<sequence length="170" mass="18600">MTMATETENNGPESKEIKDVKEMKEALKDDAPPDNKQEEKDAAAKKDEAAGKKDDDAAAAAAAAAAAGAATAPAKASTVHHPDYEKDVVYLYQFPRTPLLPSLSPYGLKVETWLRLNGIKYEKVRTLLEKHIPPASKSHLLGKNSKKSTLKRYKSDEDTRQKNGDETIGH</sequence>
<accession>A0A836FB87</accession>
<proteinExistence type="predicted"/>
<gene>
    <name evidence="2" type="primary">Fax_1</name>
    <name evidence="2" type="ORF">G6Z77_0012348</name>
</gene>
<dbReference type="Proteomes" id="UP000670152">
    <property type="component" value="Unassembled WGS sequence"/>
</dbReference>
<feature type="non-terminal residue" evidence="2">
    <location>
        <position position="170"/>
    </location>
</feature>
<evidence type="ECO:0000313" key="2">
    <source>
        <dbReference type="EMBL" id="KAG5323867.1"/>
    </source>
</evidence>
<keyword evidence="3" id="KW-1185">Reference proteome</keyword>
<dbReference type="PANTHER" id="PTHR12289">
    <property type="entry name" value="METAXIN RELATED"/>
    <property type="match status" value="1"/>
</dbReference>